<name>A0A1M7JJJ4_9RHOB</name>
<evidence type="ECO:0000313" key="1">
    <source>
        <dbReference type="EMBL" id="SHM52943.1"/>
    </source>
</evidence>
<dbReference type="GO" id="GO:0016757">
    <property type="term" value="F:glycosyltransferase activity"/>
    <property type="evidence" value="ECO:0007669"/>
    <property type="project" value="TreeGrafter"/>
</dbReference>
<dbReference type="SUPFAM" id="SSF53756">
    <property type="entry name" value="UDP-Glycosyltransferase/glycogen phosphorylase"/>
    <property type="match status" value="1"/>
</dbReference>
<keyword evidence="1" id="KW-0808">Transferase</keyword>
<dbReference type="STRING" id="53463.SAMN05444389_11237"/>
<dbReference type="Proteomes" id="UP000184444">
    <property type="component" value="Unassembled WGS sequence"/>
</dbReference>
<gene>
    <name evidence="1" type="ORF">SAMN05444389_11237</name>
</gene>
<evidence type="ECO:0000313" key="2">
    <source>
        <dbReference type="Proteomes" id="UP000184444"/>
    </source>
</evidence>
<dbReference type="PANTHER" id="PTHR12526:SF636">
    <property type="entry name" value="BLL3647 PROTEIN"/>
    <property type="match status" value="1"/>
</dbReference>
<dbReference type="AlphaFoldDB" id="A0A1M7JJJ4"/>
<dbReference type="EMBL" id="FRCK01000012">
    <property type="protein sequence ID" value="SHM52943.1"/>
    <property type="molecule type" value="Genomic_DNA"/>
</dbReference>
<dbReference type="Pfam" id="PF13692">
    <property type="entry name" value="Glyco_trans_1_4"/>
    <property type="match status" value="1"/>
</dbReference>
<proteinExistence type="predicted"/>
<protein>
    <submittedName>
        <fullName evidence="1">Glycosyl transferases group 1</fullName>
    </submittedName>
</protein>
<dbReference type="PANTHER" id="PTHR12526">
    <property type="entry name" value="GLYCOSYLTRANSFERASE"/>
    <property type="match status" value="1"/>
</dbReference>
<keyword evidence="2" id="KW-1185">Reference proteome</keyword>
<organism evidence="1 2">
    <name type="scientific">Paracoccus solventivorans</name>
    <dbReference type="NCBI Taxonomy" id="53463"/>
    <lineage>
        <taxon>Bacteria</taxon>
        <taxon>Pseudomonadati</taxon>
        <taxon>Pseudomonadota</taxon>
        <taxon>Alphaproteobacteria</taxon>
        <taxon>Rhodobacterales</taxon>
        <taxon>Paracoccaceae</taxon>
        <taxon>Paracoccus</taxon>
    </lineage>
</organism>
<dbReference type="RefSeq" id="WP_073068347.1">
    <property type="nucleotide sequence ID" value="NZ_FRCK01000012.1"/>
</dbReference>
<reference evidence="2" key="1">
    <citation type="submission" date="2016-11" db="EMBL/GenBank/DDBJ databases">
        <authorList>
            <person name="Varghese N."/>
            <person name="Submissions S."/>
        </authorList>
    </citation>
    <scope>NUCLEOTIDE SEQUENCE [LARGE SCALE GENOMIC DNA]</scope>
    <source>
        <strain evidence="2">DSM 6637</strain>
    </source>
</reference>
<sequence>MTARIAYLLNTYPQPSVTFIRREIAALERQGVKIHRFAMRSDRAGLKDAADLAEHERTEFVLKAGAPRLLADMGARLLAEPRRFLSAAKLALRMGGRHPQGRLRHLIYLAEAAHVAARARALGITHLHAHFGTNAAAVAALVRAMGGPGYSFTVHGPEEFDAPQALSLADKIAGARFVAAISQHGRSQLFRWARLGDWDKLRVIHCGIAPAAFAELPDPPPLAGRPVHLVNIGRFAEQKGQILLPAALAQAVDQGADVRLTLVGDGALRPQIEAAIAATGMGGRIRLAGWLDDRGVREALAQADALILPSFAEGLPVVAMEAMAAGRPVISTWIAGTPELVRDGRDGLLVPAGDIDALAVAIARFCALPGDQRLAMGRSARARVAGAHDIDLIAADLAAAFAETSGA</sequence>
<accession>A0A1M7JJJ4</accession>
<dbReference type="OrthoDB" id="9790710at2"/>
<dbReference type="Gene3D" id="3.40.50.2000">
    <property type="entry name" value="Glycogen Phosphorylase B"/>
    <property type="match status" value="2"/>
</dbReference>